<comment type="caution">
    <text evidence="1">The sequence shown here is derived from an EMBL/GenBank/DDBJ whole genome shotgun (WGS) entry which is preliminary data.</text>
</comment>
<dbReference type="EMBL" id="JBFOLJ010000004">
    <property type="protein sequence ID" value="KAL2544401.1"/>
    <property type="molecule type" value="Genomic_DNA"/>
</dbReference>
<accession>A0ABD1W4G5</accession>
<proteinExistence type="predicted"/>
<keyword evidence="2" id="KW-1185">Reference proteome</keyword>
<reference evidence="2" key="1">
    <citation type="submission" date="2024-07" db="EMBL/GenBank/DDBJ databases">
        <title>Two chromosome-level genome assemblies of Korean endemic species Abeliophyllum distichum and Forsythia ovata (Oleaceae).</title>
        <authorList>
            <person name="Jang H."/>
        </authorList>
    </citation>
    <scope>NUCLEOTIDE SEQUENCE [LARGE SCALE GENOMIC DNA]</scope>
</reference>
<protein>
    <submittedName>
        <fullName evidence="1">Uncharacterized protein</fullName>
    </submittedName>
</protein>
<name>A0ABD1W4G5_9LAMI</name>
<dbReference type="Proteomes" id="UP001604277">
    <property type="component" value="Unassembled WGS sequence"/>
</dbReference>
<sequence>MQAYIRCNFIDYFLWKTEMGRVLKYLELIQDLTSIIRTCSSTTSILQRLLAKAVSTRSLSNGGKEFESSAARLLCSCFEYTFGYMYRNHFDIINIARNSAKLSDQDAFASDARLFDRDPSQAK</sequence>
<evidence type="ECO:0000313" key="2">
    <source>
        <dbReference type="Proteomes" id="UP001604277"/>
    </source>
</evidence>
<dbReference type="AlphaFoldDB" id="A0ABD1W4G5"/>
<gene>
    <name evidence="1" type="ORF">Fot_13634</name>
</gene>
<organism evidence="1 2">
    <name type="scientific">Forsythia ovata</name>
    <dbReference type="NCBI Taxonomy" id="205694"/>
    <lineage>
        <taxon>Eukaryota</taxon>
        <taxon>Viridiplantae</taxon>
        <taxon>Streptophyta</taxon>
        <taxon>Embryophyta</taxon>
        <taxon>Tracheophyta</taxon>
        <taxon>Spermatophyta</taxon>
        <taxon>Magnoliopsida</taxon>
        <taxon>eudicotyledons</taxon>
        <taxon>Gunneridae</taxon>
        <taxon>Pentapetalae</taxon>
        <taxon>asterids</taxon>
        <taxon>lamiids</taxon>
        <taxon>Lamiales</taxon>
        <taxon>Oleaceae</taxon>
        <taxon>Forsythieae</taxon>
        <taxon>Forsythia</taxon>
    </lineage>
</organism>
<evidence type="ECO:0000313" key="1">
    <source>
        <dbReference type="EMBL" id="KAL2544401.1"/>
    </source>
</evidence>